<keyword evidence="5 12" id="KW-0378">Hydrolase</keyword>
<dbReference type="GO" id="GO:0016787">
    <property type="term" value="F:hydrolase activity"/>
    <property type="evidence" value="ECO:0007669"/>
    <property type="project" value="UniProtKB-KW"/>
</dbReference>
<dbReference type="Proteomes" id="UP001156601">
    <property type="component" value="Unassembled WGS sequence"/>
</dbReference>
<dbReference type="PROSITE" id="PS51194">
    <property type="entry name" value="HELICASE_CTER"/>
    <property type="match status" value="1"/>
</dbReference>
<keyword evidence="2 12" id="KW-0235">DNA replication</keyword>
<keyword evidence="8 12" id="KW-0067">ATP-binding</keyword>
<feature type="domain" description="Helicase ATP-binding" evidence="13">
    <location>
        <begin position="212"/>
        <end position="378"/>
    </location>
</feature>
<dbReference type="RefSeq" id="WP_284218986.1">
    <property type="nucleotide sequence ID" value="NZ_BSOT01000011.1"/>
</dbReference>
<evidence type="ECO:0000313" key="15">
    <source>
        <dbReference type="EMBL" id="GLR72574.1"/>
    </source>
</evidence>
<dbReference type="GO" id="GO:0003677">
    <property type="term" value="F:DNA binding"/>
    <property type="evidence" value="ECO:0007669"/>
    <property type="project" value="UniProtKB-UniRule"/>
</dbReference>
<feature type="binding site" evidence="12">
    <location>
        <position position="480"/>
    </location>
    <ligand>
        <name>Zn(2+)</name>
        <dbReference type="ChEBI" id="CHEBI:29105"/>
        <label>1</label>
    </ligand>
</feature>
<dbReference type="FunFam" id="3.40.50.300:FF:000489">
    <property type="entry name" value="Primosome assembly protein PriA"/>
    <property type="match status" value="1"/>
</dbReference>
<evidence type="ECO:0000256" key="2">
    <source>
        <dbReference type="ARBA" id="ARBA00022705"/>
    </source>
</evidence>
<organism evidence="15 16">
    <name type="scientific">Agaribacter marinus</name>
    <dbReference type="NCBI Taxonomy" id="1431249"/>
    <lineage>
        <taxon>Bacteria</taxon>
        <taxon>Pseudomonadati</taxon>
        <taxon>Pseudomonadota</taxon>
        <taxon>Gammaproteobacteria</taxon>
        <taxon>Alteromonadales</taxon>
        <taxon>Alteromonadaceae</taxon>
        <taxon>Agaribacter</taxon>
    </lineage>
</organism>
<sequence length="730" mass="81888">MKIIQVAIPVPLRKVFDYRLPDKLTNADKLSIGSRVSVPFGKKSVVGIVSSLDVDVHYDESKLKSIEAILDDFPALSTHIMMLGAWLSEYYLHPIGETLFTMLPASLRKDNVLTECKADYFQIPESIDRKVAVESLSSAKRQLSLFRELMDGMRRKADIKNVYSTQTVNALKDKQFLEQVEITEPQGGWQNKLDVTEKFDANVEQAIAISAINRSAGYGGFLLDGITGSGKTEVYLQVLEKILNTGQQILILVPEIGLTPQTVSRFKTRFGDIVASMHSGLTDTQRMQVWHQARRGDVGIVIGTRSSIFLPFKDLGMIIVDEEHDDSFKQQDGLRYHARDLAVYRAVKLDIPLVMGSATPSLESLHNANTKKYHHLTLTSRAGDASLPSQHLLNITGQSLLCGIAQGLLDKMQIQLAQGNQVLIFVNRRGFAPSLLCHQCGHVETCNGCESPFTVHSLARNLQCHRCGEHTYLPQKCPQCGNHDLSTQGQGTEQLEQFLTQYFPDYSAVRIDSDSTRSKARLNEILEAINSNKHQILVGTQILSKGHHFPNVTLAIVLDLDALLFSADFRAPEKMGQLITQLSGRAGRANKTGEVWMQTHQPQHPLTQDLVNNGFMDFSRSLLEEREGASLPPFSFQALLRVESRDIDKVMAFLNYAKSMLSQFKNVKIIGPMPCLIEKKQGRMRYQMIINCRVRAYLISAMRQVLVELEAHKLSSRLRWQVDVQPQDFS</sequence>
<dbReference type="GO" id="GO:0006302">
    <property type="term" value="P:double-strand break repair"/>
    <property type="evidence" value="ECO:0007669"/>
    <property type="project" value="InterPro"/>
</dbReference>
<evidence type="ECO:0000256" key="6">
    <source>
        <dbReference type="ARBA" id="ARBA00022806"/>
    </source>
</evidence>
<dbReference type="InterPro" id="IPR042115">
    <property type="entry name" value="PriA_3primeBD_sf"/>
</dbReference>
<keyword evidence="4 12" id="KW-0547">Nucleotide-binding</keyword>
<evidence type="ECO:0000259" key="14">
    <source>
        <dbReference type="PROSITE" id="PS51194"/>
    </source>
</evidence>
<evidence type="ECO:0000256" key="3">
    <source>
        <dbReference type="ARBA" id="ARBA00022723"/>
    </source>
</evidence>
<dbReference type="GO" id="GO:0006269">
    <property type="term" value="P:DNA replication, synthesis of primer"/>
    <property type="evidence" value="ECO:0007669"/>
    <property type="project" value="UniProtKB-KW"/>
</dbReference>
<evidence type="ECO:0000259" key="13">
    <source>
        <dbReference type="PROSITE" id="PS51192"/>
    </source>
</evidence>
<dbReference type="SMART" id="SM00487">
    <property type="entry name" value="DEXDc"/>
    <property type="match status" value="1"/>
</dbReference>
<dbReference type="InterPro" id="IPR041236">
    <property type="entry name" value="PriA_C"/>
</dbReference>
<dbReference type="Pfam" id="PF17764">
    <property type="entry name" value="PriA_3primeBD"/>
    <property type="match status" value="1"/>
</dbReference>
<keyword evidence="9 12" id="KW-0238">DNA-binding</keyword>
<evidence type="ECO:0000256" key="12">
    <source>
        <dbReference type="HAMAP-Rule" id="MF_00983"/>
    </source>
</evidence>
<dbReference type="InterPro" id="IPR011545">
    <property type="entry name" value="DEAD/DEAH_box_helicase_dom"/>
</dbReference>
<evidence type="ECO:0000256" key="7">
    <source>
        <dbReference type="ARBA" id="ARBA00022833"/>
    </source>
</evidence>
<dbReference type="SMART" id="SM00490">
    <property type="entry name" value="HELICc"/>
    <property type="match status" value="1"/>
</dbReference>
<proteinExistence type="inferred from homology"/>
<dbReference type="Gene3D" id="3.40.1440.60">
    <property type="entry name" value="PriA, 3(prime) DNA-binding domain"/>
    <property type="match status" value="1"/>
</dbReference>
<dbReference type="AlphaFoldDB" id="A0AA37WLJ0"/>
<comment type="similarity">
    <text evidence="12">Belongs to the helicase family. PriA subfamily.</text>
</comment>
<dbReference type="PANTHER" id="PTHR30580:SF0">
    <property type="entry name" value="PRIMOSOMAL PROTEIN N"/>
    <property type="match status" value="1"/>
</dbReference>
<evidence type="ECO:0000256" key="1">
    <source>
        <dbReference type="ARBA" id="ARBA00022515"/>
    </source>
</evidence>
<keyword evidence="10 12" id="KW-0413">Isomerase</keyword>
<dbReference type="FunFam" id="3.40.1440.60:FF:000001">
    <property type="entry name" value="Primosomal protein N"/>
    <property type="match status" value="1"/>
</dbReference>
<feature type="binding site" evidence="12">
    <location>
        <position position="446"/>
    </location>
    <ligand>
        <name>Zn(2+)</name>
        <dbReference type="ChEBI" id="CHEBI:29105"/>
        <label>2</label>
    </ligand>
</feature>
<comment type="subunit">
    <text evidence="12">Component of the replication restart primosome.</text>
</comment>
<keyword evidence="6 12" id="KW-0347">Helicase</keyword>
<dbReference type="Pfam" id="PF00271">
    <property type="entry name" value="Helicase_C"/>
    <property type="match status" value="1"/>
</dbReference>
<keyword evidence="3 12" id="KW-0479">Metal-binding</keyword>
<dbReference type="Pfam" id="PF00270">
    <property type="entry name" value="DEAD"/>
    <property type="match status" value="1"/>
</dbReference>
<dbReference type="EMBL" id="BSOT01000011">
    <property type="protein sequence ID" value="GLR72574.1"/>
    <property type="molecule type" value="Genomic_DNA"/>
</dbReference>
<dbReference type="PROSITE" id="PS51192">
    <property type="entry name" value="HELICASE_ATP_BIND_1"/>
    <property type="match status" value="1"/>
</dbReference>
<feature type="binding site" evidence="12">
    <location>
        <position position="449"/>
    </location>
    <ligand>
        <name>Zn(2+)</name>
        <dbReference type="ChEBI" id="CHEBI:29105"/>
        <label>2</label>
    </ligand>
</feature>
<dbReference type="GO" id="GO:0008270">
    <property type="term" value="F:zinc ion binding"/>
    <property type="evidence" value="ECO:0007669"/>
    <property type="project" value="UniProtKB-UniRule"/>
</dbReference>
<evidence type="ECO:0000256" key="9">
    <source>
        <dbReference type="ARBA" id="ARBA00023125"/>
    </source>
</evidence>
<evidence type="ECO:0000256" key="8">
    <source>
        <dbReference type="ARBA" id="ARBA00022840"/>
    </source>
</evidence>
<dbReference type="InterPro" id="IPR014001">
    <property type="entry name" value="Helicase_ATP-bd"/>
</dbReference>
<dbReference type="NCBIfam" id="TIGR00595">
    <property type="entry name" value="priA"/>
    <property type="match status" value="1"/>
</dbReference>
<keyword evidence="1 12" id="KW-0639">Primosome</keyword>
<gene>
    <name evidence="12 15" type="primary">priA</name>
    <name evidence="15" type="ORF">GCM10007852_34820</name>
</gene>
<evidence type="ECO:0000256" key="10">
    <source>
        <dbReference type="ARBA" id="ARBA00023235"/>
    </source>
</evidence>
<dbReference type="GO" id="GO:0006270">
    <property type="term" value="P:DNA replication initiation"/>
    <property type="evidence" value="ECO:0007669"/>
    <property type="project" value="TreeGrafter"/>
</dbReference>
<feature type="binding site" evidence="12">
    <location>
        <position position="477"/>
    </location>
    <ligand>
        <name>Zn(2+)</name>
        <dbReference type="ChEBI" id="CHEBI:29105"/>
        <label>1</label>
    </ligand>
</feature>
<reference evidence="15" key="2">
    <citation type="submission" date="2023-01" db="EMBL/GenBank/DDBJ databases">
        <title>Draft genome sequence of Agaribacter marinus strain NBRC 110023.</title>
        <authorList>
            <person name="Sun Q."/>
            <person name="Mori K."/>
        </authorList>
    </citation>
    <scope>NUCLEOTIDE SEQUENCE</scope>
    <source>
        <strain evidence="15">NBRC 110023</strain>
    </source>
</reference>
<dbReference type="NCBIfam" id="NF004067">
    <property type="entry name" value="PRK05580.1-4"/>
    <property type="match status" value="1"/>
</dbReference>
<reference evidence="15" key="1">
    <citation type="journal article" date="2014" name="Int. J. Syst. Evol. Microbiol.">
        <title>Complete genome sequence of Corynebacterium casei LMG S-19264T (=DSM 44701T), isolated from a smear-ripened cheese.</title>
        <authorList>
            <consortium name="US DOE Joint Genome Institute (JGI-PGF)"/>
            <person name="Walter F."/>
            <person name="Albersmeier A."/>
            <person name="Kalinowski J."/>
            <person name="Ruckert C."/>
        </authorList>
    </citation>
    <scope>NUCLEOTIDE SEQUENCE</scope>
    <source>
        <strain evidence="15">NBRC 110023</strain>
    </source>
</reference>
<comment type="function">
    <text evidence="12">Initiates the restart of stalled replication forks, which reloads the replicative helicase on sites other than the origin of replication. Recognizes and binds to abandoned replication forks and remodels them to uncover a helicase loading site. Promotes assembly of the primosome at these replication forks.</text>
</comment>
<dbReference type="CDD" id="cd17929">
    <property type="entry name" value="DEXHc_priA"/>
    <property type="match status" value="1"/>
</dbReference>
<dbReference type="GO" id="GO:1990077">
    <property type="term" value="C:primosome complex"/>
    <property type="evidence" value="ECO:0007669"/>
    <property type="project" value="UniProtKB-UniRule"/>
</dbReference>
<dbReference type="PANTHER" id="PTHR30580">
    <property type="entry name" value="PRIMOSOMAL PROTEIN N"/>
    <property type="match status" value="1"/>
</dbReference>
<dbReference type="GO" id="GO:0005524">
    <property type="term" value="F:ATP binding"/>
    <property type="evidence" value="ECO:0007669"/>
    <property type="project" value="UniProtKB-UniRule"/>
</dbReference>
<feature type="binding site" evidence="12">
    <location>
        <position position="464"/>
    </location>
    <ligand>
        <name>Zn(2+)</name>
        <dbReference type="ChEBI" id="CHEBI:29105"/>
        <label>2</label>
    </ligand>
</feature>
<feature type="binding site" evidence="12">
    <location>
        <position position="467"/>
    </location>
    <ligand>
        <name>Zn(2+)</name>
        <dbReference type="ChEBI" id="CHEBI:29105"/>
        <label>2</label>
    </ligand>
</feature>
<feature type="binding site" evidence="12">
    <location>
        <position position="440"/>
    </location>
    <ligand>
        <name>Zn(2+)</name>
        <dbReference type="ChEBI" id="CHEBI:29105"/>
        <label>1</label>
    </ligand>
</feature>
<comment type="catalytic activity">
    <reaction evidence="12">
        <text>Couples ATP hydrolysis with the unwinding of duplex DNA by translocating in the 3'-5' direction.</text>
        <dbReference type="EC" id="5.6.2.4"/>
    </reaction>
</comment>
<dbReference type="SUPFAM" id="SSF52540">
    <property type="entry name" value="P-loop containing nucleoside triphosphate hydrolases"/>
    <property type="match status" value="1"/>
</dbReference>
<protein>
    <recommendedName>
        <fullName evidence="12">Replication restart protein PriA</fullName>
    </recommendedName>
    <alternativeName>
        <fullName evidence="12">ATP-dependent DNA helicase PriA</fullName>
        <ecNumber evidence="12">5.6.2.4</ecNumber>
    </alternativeName>
    <alternativeName>
        <fullName evidence="12">DNA 3'-5' helicase PriA</fullName>
    </alternativeName>
</protein>
<feature type="domain" description="Helicase C-terminal" evidence="14">
    <location>
        <begin position="472"/>
        <end position="626"/>
    </location>
</feature>
<comment type="catalytic activity">
    <reaction evidence="11 12">
        <text>ATP + H2O = ADP + phosphate + H(+)</text>
        <dbReference type="Rhea" id="RHEA:13065"/>
        <dbReference type="ChEBI" id="CHEBI:15377"/>
        <dbReference type="ChEBI" id="CHEBI:15378"/>
        <dbReference type="ChEBI" id="CHEBI:30616"/>
        <dbReference type="ChEBI" id="CHEBI:43474"/>
        <dbReference type="ChEBI" id="CHEBI:456216"/>
        <dbReference type="EC" id="5.6.2.4"/>
    </reaction>
</comment>
<accession>A0AA37WLJ0</accession>
<evidence type="ECO:0000256" key="11">
    <source>
        <dbReference type="ARBA" id="ARBA00048988"/>
    </source>
</evidence>
<dbReference type="InterPro" id="IPR001650">
    <property type="entry name" value="Helicase_C-like"/>
</dbReference>
<comment type="cofactor">
    <cofactor evidence="12">
        <name>Zn(2+)</name>
        <dbReference type="ChEBI" id="CHEBI:29105"/>
    </cofactor>
    <text evidence="12">Binds 2 zinc ions per subunit.</text>
</comment>
<dbReference type="NCBIfam" id="NF004065">
    <property type="entry name" value="PRK05580.1-1"/>
    <property type="match status" value="1"/>
</dbReference>
<dbReference type="GO" id="GO:0043138">
    <property type="term" value="F:3'-5' DNA helicase activity"/>
    <property type="evidence" value="ECO:0007669"/>
    <property type="project" value="UniProtKB-EC"/>
</dbReference>
<dbReference type="HAMAP" id="MF_00983">
    <property type="entry name" value="PriA"/>
    <property type="match status" value="1"/>
</dbReference>
<dbReference type="EC" id="5.6.2.4" evidence="12"/>
<comment type="caution">
    <text evidence="15">The sequence shown here is derived from an EMBL/GenBank/DDBJ whole genome shotgun (WGS) entry which is preliminary data.</text>
</comment>
<dbReference type="InterPro" id="IPR041222">
    <property type="entry name" value="PriA_3primeBD"/>
</dbReference>
<dbReference type="Gene3D" id="3.40.50.300">
    <property type="entry name" value="P-loop containing nucleotide triphosphate hydrolases"/>
    <property type="match status" value="2"/>
</dbReference>
<dbReference type="Pfam" id="PF18074">
    <property type="entry name" value="PriA_C"/>
    <property type="match status" value="1"/>
</dbReference>
<dbReference type="InterPro" id="IPR005259">
    <property type="entry name" value="PriA"/>
</dbReference>
<evidence type="ECO:0000256" key="4">
    <source>
        <dbReference type="ARBA" id="ARBA00022741"/>
    </source>
</evidence>
<dbReference type="GO" id="GO:0006310">
    <property type="term" value="P:DNA recombination"/>
    <property type="evidence" value="ECO:0007669"/>
    <property type="project" value="InterPro"/>
</dbReference>
<keyword evidence="7 12" id="KW-0862">Zinc</keyword>
<dbReference type="InterPro" id="IPR027417">
    <property type="entry name" value="P-loop_NTPase"/>
</dbReference>
<evidence type="ECO:0000256" key="5">
    <source>
        <dbReference type="ARBA" id="ARBA00022801"/>
    </source>
</evidence>
<name>A0AA37WLJ0_9ALTE</name>
<keyword evidence="16" id="KW-1185">Reference proteome</keyword>
<evidence type="ECO:0000313" key="16">
    <source>
        <dbReference type="Proteomes" id="UP001156601"/>
    </source>
</evidence>
<feature type="binding site" evidence="12">
    <location>
        <position position="437"/>
    </location>
    <ligand>
        <name>Zn(2+)</name>
        <dbReference type="ChEBI" id="CHEBI:29105"/>
        <label>1</label>
    </ligand>
</feature>